<feature type="domain" description="Bacterial sugar transferase" evidence="4">
    <location>
        <begin position="27"/>
        <end position="209"/>
    </location>
</feature>
<dbReference type="OrthoDB" id="9808602at2"/>
<dbReference type="Pfam" id="PF02397">
    <property type="entry name" value="Bac_transf"/>
    <property type="match status" value="1"/>
</dbReference>
<feature type="transmembrane region" description="Helical" evidence="3">
    <location>
        <begin position="32"/>
        <end position="56"/>
    </location>
</feature>
<keyword evidence="3" id="KW-0812">Transmembrane</keyword>
<dbReference type="Proteomes" id="UP000198926">
    <property type="component" value="Unassembled WGS sequence"/>
</dbReference>
<dbReference type="STRING" id="1123755.SAMN05444714_0428"/>
<proteinExistence type="inferred from homology"/>
<evidence type="ECO:0000256" key="3">
    <source>
        <dbReference type="SAM" id="Phobius"/>
    </source>
</evidence>
<dbReference type="InterPro" id="IPR003362">
    <property type="entry name" value="Bact_transf"/>
</dbReference>
<sequence>MSETTGDETFVSVRRGTARLGHPYRVKPVLDYILAVLLLPVFAAVSLALFVLNPVFNRGPVFFRQVRMGYRGAPFVALKFRSMTVVTQTSRGAFDALEEDRITTLGRILRASRIDELPQIINVLRGEMSMIGPRPDAYDHACDYEKMFPDYLCRYDVKPGISGYAQTEVGYVDTMADVRRKIDADLVYLSKASFRFDLWIVWRTLAVVFGRQGR</sequence>
<dbReference type="PANTHER" id="PTHR30576">
    <property type="entry name" value="COLANIC BIOSYNTHESIS UDP-GLUCOSE LIPID CARRIER TRANSFERASE"/>
    <property type="match status" value="1"/>
</dbReference>
<dbReference type="GO" id="GO:0000271">
    <property type="term" value="P:polysaccharide biosynthetic process"/>
    <property type="evidence" value="ECO:0007669"/>
    <property type="project" value="UniProtKB-KW"/>
</dbReference>
<keyword evidence="3" id="KW-0472">Membrane</keyword>
<evidence type="ECO:0000313" key="6">
    <source>
        <dbReference type="Proteomes" id="UP000198926"/>
    </source>
</evidence>
<reference evidence="5 6" key="1">
    <citation type="submission" date="2016-10" db="EMBL/GenBank/DDBJ databases">
        <authorList>
            <person name="de Groot N.N."/>
        </authorList>
    </citation>
    <scope>NUCLEOTIDE SEQUENCE [LARGE SCALE GENOMIC DNA]</scope>
    <source>
        <strain evidence="5 6">DSM 29433</strain>
    </source>
</reference>
<protein>
    <submittedName>
        <fullName evidence="5">Sugar transferase involved in LPS biosynthesis (Colanic, teichoic acid)</fullName>
    </submittedName>
</protein>
<evidence type="ECO:0000256" key="2">
    <source>
        <dbReference type="ARBA" id="ARBA00023169"/>
    </source>
</evidence>
<name>A0A1I6LDP1_9RHOB</name>
<dbReference type="EMBL" id="FOZM01000001">
    <property type="protein sequence ID" value="SFS01553.1"/>
    <property type="molecule type" value="Genomic_DNA"/>
</dbReference>
<dbReference type="AlphaFoldDB" id="A0A1I6LDP1"/>
<keyword evidence="2" id="KW-0270">Exopolysaccharide synthesis</keyword>
<dbReference type="GO" id="GO:0016780">
    <property type="term" value="F:phosphotransferase activity, for other substituted phosphate groups"/>
    <property type="evidence" value="ECO:0007669"/>
    <property type="project" value="TreeGrafter"/>
</dbReference>
<evidence type="ECO:0000256" key="1">
    <source>
        <dbReference type="ARBA" id="ARBA00006464"/>
    </source>
</evidence>
<dbReference type="PANTHER" id="PTHR30576:SF0">
    <property type="entry name" value="UNDECAPRENYL-PHOSPHATE N-ACETYLGALACTOSAMINYL 1-PHOSPHATE TRANSFERASE-RELATED"/>
    <property type="match status" value="1"/>
</dbReference>
<keyword evidence="5" id="KW-0808">Transferase</keyword>
<organism evidence="5 6">
    <name type="scientific">Yoonia litorea</name>
    <dbReference type="NCBI Taxonomy" id="1123755"/>
    <lineage>
        <taxon>Bacteria</taxon>
        <taxon>Pseudomonadati</taxon>
        <taxon>Pseudomonadota</taxon>
        <taxon>Alphaproteobacteria</taxon>
        <taxon>Rhodobacterales</taxon>
        <taxon>Paracoccaceae</taxon>
        <taxon>Yoonia</taxon>
    </lineage>
</organism>
<keyword evidence="6" id="KW-1185">Reference proteome</keyword>
<keyword evidence="3" id="KW-1133">Transmembrane helix</keyword>
<accession>A0A1I6LDP1</accession>
<evidence type="ECO:0000259" key="4">
    <source>
        <dbReference type="Pfam" id="PF02397"/>
    </source>
</evidence>
<evidence type="ECO:0000313" key="5">
    <source>
        <dbReference type="EMBL" id="SFS01553.1"/>
    </source>
</evidence>
<comment type="similarity">
    <text evidence="1">Belongs to the bacterial sugar transferase family.</text>
</comment>
<gene>
    <name evidence="5" type="ORF">SAMN05444714_0428</name>
</gene>